<feature type="transmembrane region" description="Helical" evidence="1">
    <location>
        <begin position="136"/>
        <end position="154"/>
    </location>
</feature>
<keyword evidence="1" id="KW-0472">Membrane</keyword>
<keyword evidence="1" id="KW-1133">Transmembrane helix</keyword>
<dbReference type="RefSeq" id="WP_186676201.1">
    <property type="nucleotide sequence ID" value="NZ_CP077093.1"/>
</dbReference>
<evidence type="ECO:0000256" key="1">
    <source>
        <dbReference type="SAM" id="Phobius"/>
    </source>
</evidence>
<dbReference type="Proteomes" id="UP000634530">
    <property type="component" value="Chromosome"/>
</dbReference>
<reference evidence="3 4" key="2">
    <citation type="journal article" date="2021" name="Microorganisms">
        <title>The Ever-Expanding Pseudomonas Genus: Description of 43 New Species and Partition of the Pseudomonas putida Group.</title>
        <authorList>
            <person name="Girard L."/>
            <person name="Lood C."/>
            <person name="Hofte M."/>
            <person name="Vandamme P."/>
            <person name="Rokni-Zadeh H."/>
            <person name="van Noort V."/>
            <person name="Lavigne R."/>
            <person name="De Mot R."/>
        </authorList>
    </citation>
    <scope>NUCLEOTIDE SEQUENCE [LARGE SCALE GENOMIC DNA]</scope>
    <source>
        <strain evidence="3 4">RW8P3</strain>
    </source>
</reference>
<dbReference type="PANTHER" id="PTHR22911:SF103">
    <property type="entry name" value="BLR2811 PROTEIN"/>
    <property type="match status" value="1"/>
</dbReference>
<feature type="transmembrane region" description="Helical" evidence="1">
    <location>
        <begin position="43"/>
        <end position="63"/>
    </location>
</feature>
<dbReference type="GO" id="GO:0016020">
    <property type="term" value="C:membrane"/>
    <property type="evidence" value="ECO:0007669"/>
    <property type="project" value="InterPro"/>
</dbReference>
<feature type="transmembrane region" description="Helical" evidence="1">
    <location>
        <begin position="250"/>
        <end position="266"/>
    </location>
</feature>
<feature type="transmembrane region" description="Helical" evidence="1">
    <location>
        <begin position="220"/>
        <end position="238"/>
    </location>
</feature>
<feature type="transmembrane region" description="Helical" evidence="1">
    <location>
        <begin position="109"/>
        <end position="127"/>
    </location>
</feature>
<keyword evidence="1" id="KW-0812">Transmembrane</keyword>
<feature type="domain" description="EamA" evidence="2">
    <location>
        <begin position="160"/>
        <end position="284"/>
    </location>
</feature>
<name>A0A9E6TPQ5_9PSED</name>
<gene>
    <name evidence="3" type="ORF">HU752_016755</name>
</gene>
<feature type="transmembrane region" description="Helical" evidence="1">
    <location>
        <begin position="190"/>
        <end position="208"/>
    </location>
</feature>
<feature type="transmembrane region" description="Helical" evidence="1">
    <location>
        <begin position="272"/>
        <end position="289"/>
    </location>
</feature>
<dbReference type="PANTHER" id="PTHR22911">
    <property type="entry name" value="ACYL-MALONYL CONDENSING ENZYME-RELATED"/>
    <property type="match status" value="1"/>
</dbReference>
<dbReference type="EMBL" id="CP077093">
    <property type="protein sequence ID" value="QXI25632.1"/>
    <property type="molecule type" value="Genomic_DNA"/>
</dbReference>
<dbReference type="Pfam" id="PF00892">
    <property type="entry name" value="EamA"/>
    <property type="match status" value="2"/>
</dbReference>
<dbReference type="AlphaFoldDB" id="A0A9E6TPQ5"/>
<evidence type="ECO:0000313" key="4">
    <source>
        <dbReference type="Proteomes" id="UP000634530"/>
    </source>
</evidence>
<keyword evidence="4" id="KW-1185">Reference proteome</keyword>
<reference evidence="3 4" key="1">
    <citation type="journal article" date="2020" name="Microorganisms">
        <title>Reliable Identification of Environmental Pseudomonas Isolates Using the rpoD Gene.</title>
        <authorList>
            <consortium name="The Broad Institute Genome Sequencing Platform"/>
            <person name="Girard L."/>
            <person name="Lood C."/>
            <person name="Rokni-Zadeh H."/>
            <person name="van Noort V."/>
            <person name="Lavigne R."/>
            <person name="De Mot R."/>
        </authorList>
    </citation>
    <scope>NUCLEOTIDE SEQUENCE [LARGE SCALE GENOMIC DNA]</scope>
    <source>
        <strain evidence="3 4">RW8P3</strain>
    </source>
</reference>
<dbReference type="SUPFAM" id="SSF103481">
    <property type="entry name" value="Multidrug resistance efflux transporter EmrE"/>
    <property type="match status" value="2"/>
</dbReference>
<proteinExistence type="predicted"/>
<dbReference type="InterPro" id="IPR000620">
    <property type="entry name" value="EamA_dom"/>
</dbReference>
<sequence length="296" mass="31950">MPQTMARVQAPVDSNARGIAYCLLAMLVFAAQDAITKTLVKDYAIAQFVMIRYWVFAAFALMYVQSRGGLRPALRTHHPLLQLVRSTLSIVEIGVFALGLKYLGLAESHALFAVFPLVTLVLGGLFFSERVTRKQWLAAVVGFMGTLVILRPGLGVFDTGALIPLSAALMFAVYNLMTRRISRQDSFNTNMLYMALVGAGLSTAAGVPGWKPVAAGDWPLMLTLAMTGVFAHLLLVKALEYAPATTLQPFNYSLLVFAIVIGYLVFGSTPDLYTVLGAALVVAAGWYAFKRGGSAT</sequence>
<evidence type="ECO:0000259" key="2">
    <source>
        <dbReference type="Pfam" id="PF00892"/>
    </source>
</evidence>
<evidence type="ECO:0000313" key="3">
    <source>
        <dbReference type="EMBL" id="QXI25632.1"/>
    </source>
</evidence>
<dbReference type="KEGG" id="pvw:HU752_016755"/>
<feature type="domain" description="EamA" evidence="2">
    <location>
        <begin position="17"/>
        <end position="150"/>
    </location>
</feature>
<organism evidence="3 4">
    <name type="scientific">Pseudomonas vanderleydeniana</name>
    <dbReference type="NCBI Taxonomy" id="2745495"/>
    <lineage>
        <taxon>Bacteria</taxon>
        <taxon>Pseudomonadati</taxon>
        <taxon>Pseudomonadota</taxon>
        <taxon>Gammaproteobacteria</taxon>
        <taxon>Pseudomonadales</taxon>
        <taxon>Pseudomonadaceae</taxon>
        <taxon>Pseudomonas</taxon>
    </lineage>
</organism>
<dbReference type="InterPro" id="IPR037185">
    <property type="entry name" value="EmrE-like"/>
</dbReference>
<accession>A0A9E6TPQ5</accession>
<feature type="transmembrane region" description="Helical" evidence="1">
    <location>
        <begin position="160"/>
        <end position="178"/>
    </location>
</feature>
<protein>
    <submittedName>
        <fullName evidence="3">DMT family transporter</fullName>
    </submittedName>
</protein>